<evidence type="ECO:0000313" key="2">
    <source>
        <dbReference type="EMBL" id="NIR75314.1"/>
    </source>
</evidence>
<dbReference type="Proteomes" id="UP000702544">
    <property type="component" value="Unassembled WGS sequence"/>
</dbReference>
<sequence length="90" mass="9519">MPAAYGDLAAAILALAAALALRYRWPGGIALTWIFSVVGIANLLNALYQGLRRTPDGHLGATYFIPAVIVPALLVTHAIVVALLLKRKAE</sequence>
<keyword evidence="1" id="KW-1133">Transmembrane helix</keyword>
<comment type="caution">
    <text evidence="2">The sequence shown here is derived from an EMBL/GenBank/DDBJ whole genome shotgun (WGS) entry which is preliminary data.</text>
</comment>
<protein>
    <submittedName>
        <fullName evidence="2">Uncharacterized protein</fullName>
    </submittedName>
</protein>
<organism evidence="2 3">
    <name type="scientific">Candidatus Kutchimonas denitrificans</name>
    <dbReference type="NCBI Taxonomy" id="3056748"/>
    <lineage>
        <taxon>Bacteria</taxon>
        <taxon>Pseudomonadati</taxon>
        <taxon>Gemmatimonadota</taxon>
        <taxon>Gemmatimonadia</taxon>
        <taxon>Candidatus Palauibacterales</taxon>
        <taxon>Candidatus Palauibacteraceae</taxon>
        <taxon>Candidatus Kutchimonas</taxon>
    </lineage>
</organism>
<name>A0AAE5CD94_9BACT</name>
<dbReference type="AlphaFoldDB" id="A0AAE5CD94"/>
<keyword evidence="1" id="KW-0812">Transmembrane</keyword>
<feature type="transmembrane region" description="Helical" evidence="1">
    <location>
        <begin position="30"/>
        <end position="51"/>
    </location>
</feature>
<evidence type="ECO:0000256" key="1">
    <source>
        <dbReference type="SAM" id="Phobius"/>
    </source>
</evidence>
<gene>
    <name evidence="2" type="ORF">GWO12_09420</name>
</gene>
<keyword evidence="1" id="KW-0472">Membrane</keyword>
<feature type="transmembrane region" description="Helical" evidence="1">
    <location>
        <begin position="63"/>
        <end position="85"/>
    </location>
</feature>
<proteinExistence type="predicted"/>
<reference evidence="2 3" key="1">
    <citation type="submission" date="2020-01" db="EMBL/GenBank/DDBJ databases">
        <title>Genomes assembled from Gulf of Kutch pelagic sediment metagenomes.</title>
        <authorList>
            <person name="Chandrashekar M."/>
            <person name="Mahajan M.S."/>
            <person name="Dave K.J."/>
            <person name="Vatsa P."/>
            <person name="Nathani N.M."/>
        </authorList>
    </citation>
    <scope>NUCLEOTIDE SEQUENCE [LARGE SCALE GENOMIC DNA]</scope>
    <source>
        <strain evidence="2">KS3-K002</strain>
    </source>
</reference>
<evidence type="ECO:0000313" key="3">
    <source>
        <dbReference type="Proteomes" id="UP000702544"/>
    </source>
</evidence>
<accession>A0AAE5CD94</accession>
<dbReference type="EMBL" id="JAACAK010000070">
    <property type="protein sequence ID" value="NIR75314.1"/>
    <property type="molecule type" value="Genomic_DNA"/>
</dbReference>